<dbReference type="InterPro" id="IPR005815">
    <property type="entry name" value="BioA"/>
</dbReference>
<keyword evidence="4 9" id="KW-0808">Transferase</keyword>
<dbReference type="InterPro" id="IPR005814">
    <property type="entry name" value="Aminotrans_3"/>
</dbReference>
<keyword evidence="5 9" id="KW-0949">S-adenosyl-L-methionine</keyword>
<evidence type="ECO:0000256" key="4">
    <source>
        <dbReference type="ARBA" id="ARBA00022679"/>
    </source>
</evidence>
<dbReference type="HAMAP" id="MF_00834">
    <property type="entry name" value="BioA"/>
    <property type="match status" value="1"/>
</dbReference>
<dbReference type="EC" id="2.6.1.62" evidence="9"/>
<dbReference type="InterPro" id="IPR015424">
    <property type="entry name" value="PyrdxlP-dep_Trfase"/>
</dbReference>
<feature type="binding site" evidence="9">
    <location>
        <position position="404"/>
    </location>
    <ligand>
        <name>substrate</name>
    </ligand>
</feature>
<dbReference type="NCBIfam" id="NF005940">
    <property type="entry name" value="PRK07986.1"/>
    <property type="match status" value="1"/>
</dbReference>
<dbReference type="RefSeq" id="WP_172462449.1">
    <property type="nucleotide sequence ID" value="NZ_CP069793.1"/>
</dbReference>
<accession>A0A2X2LQU2</accession>
<dbReference type="GO" id="GO:0005737">
    <property type="term" value="C:cytoplasm"/>
    <property type="evidence" value="ECO:0007669"/>
    <property type="project" value="UniProtKB-SubCell"/>
</dbReference>
<dbReference type="NCBIfam" id="NF004624">
    <property type="entry name" value="PRK05964.1"/>
    <property type="match status" value="1"/>
</dbReference>
<evidence type="ECO:0000256" key="8">
    <source>
        <dbReference type="ARBA" id="ARBA00048449"/>
    </source>
</evidence>
<keyword evidence="3 9" id="KW-0032">Aminotransferase</keyword>
<feature type="binding site" evidence="9">
    <location>
        <begin position="124"/>
        <end position="125"/>
    </location>
    <ligand>
        <name>pyridoxal 5'-phosphate</name>
        <dbReference type="ChEBI" id="CHEBI:597326"/>
    </ligand>
</feature>
<dbReference type="CDD" id="cd00610">
    <property type="entry name" value="OAT_like"/>
    <property type="match status" value="1"/>
</dbReference>
<protein>
    <recommendedName>
        <fullName evidence="9">Adenosylmethionine-8-amino-7-oxononanoate aminotransferase</fullName>
        <ecNumber evidence="9">2.6.1.62</ecNumber>
    </recommendedName>
    <alternativeName>
        <fullName evidence="9">7,8-diamino-pelargonic acid aminotransferase</fullName>
        <shortName evidence="9">DAPA AT</shortName>
        <shortName evidence="9">DAPA aminotransferase</shortName>
    </alternativeName>
    <alternativeName>
        <fullName evidence="9">7,8-diaminononanoate synthase</fullName>
        <shortName evidence="9">DANS</shortName>
    </alternativeName>
    <alternativeName>
        <fullName evidence="9">Diaminopelargonic acid synthase</fullName>
    </alternativeName>
</protein>
<dbReference type="Pfam" id="PF00202">
    <property type="entry name" value="Aminotran_3"/>
    <property type="match status" value="1"/>
</dbReference>
<evidence type="ECO:0000256" key="3">
    <source>
        <dbReference type="ARBA" id="ARBA00022576"/>
    </source>
</evidence>
<feature type="binding site" evidence="9">
    <location>
        <position position="258"/>
    </location>
    <ligand>
        <name>pyridoxal 5'-phosphate</name>
        <dbReference type="ChEBI" id="CHEBI:597326"/>
    </ligand>
</feature>
<evidence type="ECO:0000256" key="9">
    <source>
        <dbReference type="HAMAP-Rule" id="MF_00834"/>
    </source>
</evidence>
<dbReference type="GeneID" id="97182328"/>
<proteinExistence type="inferred from homology"/>
<dbReference type="GO" id="GO:0009102">
    <property type="term" value="P:biotin biosynthetic process"/>
    <property type="evidence" value="ECO:0007669"/>
    <property type="project" value="UniProtKB-UniRule"/>
</dbReference>
<dbReference type="InterPro" id="IPR015421">
    <property type="entry name" value="PyrdxlP-dep_Trfase_major"/>
</dbReference>
<evidence type="ECO:0000256" key="7">
    <source>
        <dbReference type="ARBA" id="ARBA00022898"/>
    </source>
</evidence>
<gene>
    <name evidence="9 10" type="primary">bioA</name>
    <name evidence="10" type="ORF">NCTC11343_03883</name>
</gene>
<comment type="function">
    <text evidence="9">Catalyzes the transfer of the alpha-amino group from S-adenosyl-L-methionine (SAM) to 7-keto-8-aminopelargonic acid (KAPA) to form 7,8-diaminopelargonic acid (DAPA). It is the only aminotransferase known to utilize SAM as an amino donor.</text>
</comment>
<comment type="similarity">
    <text evidence="9">Belongs to the class-III pyridoxal-phosphate-dependent aminotransferase family. BioA subfamily.</text>
</comment>
<name>A0A2X2LQU2_SPHMU</name>
<evidence type="ECO:0000256" key="1">
    <source>
        <dbReference type="ARBA" id="ARBA00001933"/>
    </source>
</evidence>
<feature type="binding site" evidence="9">
    <location>
        <position position="287"/>
    </location>
    <ligand>
        <name>substrate</name>
    </ligand>
</feature>
<dbReference type="PANTHER" id="PTHR42684">
    <property type="entry name" value="ADENOSYLMETHIONINE-8-AMINO-7-OXONONANOATE AMINOTRANSFERASE"/>
    <property type="match status" value="1"/>
</dbReference>
<comment type="pathway">
    <text evidence="2 9">Cofactor biosynthesis; biotin biosynthesis; 7,8-diaminononanoate from 8-amino-7-oxononanoate (SAM route): step 1/1.</text>
</comment>
<dbReference type="Gene3D" id="3.90.1150.10">
    <property type="entry name" value="Aspartate Aminotransferase, domain 1"/>
    <property type="match status" value="1"/>
</dbReference>
<comment type="catalytic activity">
    <reaction evidence="8 9">
        <text>(8S)-8-amino-7-oxononanoate + S-adenosyl-L-methionine = S-adenosyl-4-methylsulfanyl-2-oxobutanoate + (7R,8S)-7,8-diammoniononanoate</text>
        <dbReference type="Rhea" id="RHEA:16861"/>
        <dbReference type="ChEBI" id="CHEBI:16490"/>
        <dbReference type="ChEBI" id="CHEBI:59789"/>
        <dbReference type="ChEBI" id="CHEBI:149468"/>
        <dbReference type="ChEBI" id="CHEBI:149469"/>
        <dbReference type="EC" id="2.6.1.62"/>
    </reaction>
</comment>
<dbReference type="AlphaFoldDB" id="A0A2X2LQU2"/>
<dbReference type="PROSITE" id="PS00600">
    <property type="entry name" value="AA_TRANSFER_CLASS_3"/>
    <property type="match status" value="1"/>
</dbReference>
<dbReference type="PIRSF" id="PIRSF000521">
    <property type="entry name" value="Transaminase_4ab_Lys_Orn"/>
    <property type="match status" value="1"/>
</dbReference>
<dbReference type="SUPFAM" id="SSF53383">
    <property type="entry name" value="PLP-dependent transferases"/>
    <property type="match status" value="1"/>
</dbReference>
<dbReference type="Proteomes" id="UP000251241">
    <property type="component" value="Unassembled WGS sequence"/>
</dbReference>
<evidence type="ECO:0000313" key="10">
    <source>
        <dbReference type="EMBL" id="SPZ91840.1"/>
    </source>
</evidence>
<evidence type="ECO:0000256" key="5">
    <source>
        <dbReference type="ARBA" id="ARBA00022691"/>
    </source>
</evidence>
<comment type="subcellular location">
    <subcellularLocation>
        <location evidence="9">Cytoplasm</location>
    </subcellularLocation>
</comment>
<organism evidence="10 11">
    <name type="scientific">Sphingobacterium multivorum</name>
    <dbReference type="NCBI Taxonomy" id="28454"/>
    <lineage>
        <taxon>Bacteria</taxon>
        <taxon>Pseudomonadati</taxon>
        <taxon>Bacteroidota</taxon>
        <taxon>Sphingobacteriia</taxon>
        <taxon>Sphingobacteriales</taxon>
        <taxon>Sphingobacteriaceae</taxon>
        <taxon>Sphingobacterium</taxon>
    </lineage>
</organism>
<dbReference type="Gene3D" id="3.40.640.10">
    <property type="entry name" value="Type I PLP-dependent aspartate aminotransferase-like (Major domain)"/>
    <property type="match status" value="1"/>
</dbReference>
<dbReference type="NCBIfam" id="TIGR00508">
    <property type="entry name" value="bioA"/>
    <property type="match status" value="1"/>
</dbReference>
<keyword evidence="9" id="KW-0963">Cytoplasm</keyword>
<feature type="modified residue" description="N6-(pyridoxal phosphate)lysine" evidence="9">
    <location>
        <position position="287"/>
    </location>
</feature>
<evidence type="ECO:0000256" key="2">
    <source>
        <dbReference type="ARBA" id="ARBA00005063"/>
    </source>
</evidence>
<sequence>MQQTIMEGKEINQHDLIDDFDRAHLWHPYTTMTNPLPAYKVKRADGCIIELENGQQLIDGMSSWWCAIHGYNHPVLNAAVTAQLSSMSHMMFGGLTHEPAIALGKILLDITPASLNKIFYADSGSVAVEVALKMATQYWVSQKKTNKTNFVTIRSGYHGDTWNAMSVCDPITGMHRIFDHALPKRYFAPAPKIGFNQKWDANDIQPLADLICSHKDELAALILEPIVQGAGGMRFYHPEYLRQAAHLCKENQLLLIFDEIATGFGRTGKLFAWEHAGIVPDIMCIGKALTGGYMTLSAVITSDHVATTISNGKPGTFMHGPTFMANPLACAVAHASIKLLLATDWKAKVTLIEQQLRRELSAATMLPQVEELRILGAIAVIEMKNSVDLSRIQQRFIEEGIWVRPFGKLIYIMPPFIINEGELHKLTQALLAVISTIQ</sequence>
<dbReference type="InterPro" id="IPR049704">
    <property type="entry name" value="Aminotrans_3_PPA_site"/>
</dbReference>
<dbReference type="GO" id="GO:0004015">
    <property type="term" value="F:adenosylmethionine-8-amino-7-oxononanoate transaminase activity"/>
    <property type="evidence" value="ECO:0007669"/>
    <property type="project" value="UniProtKB-UniRule"/>
</dbReference>
<feature type="binding site" evidence="9">
    <location>
        <position position="157"/>
    </location>
    <ligand>
        <name>substrate</name>
    </ligand>
</feature>
<evidence type="ECO:0000256" key="6">
    <source>
        <dbReference type="ARBA" id="ARBA00022756"/>
    </source>
</evidence>
<dbReference type="GO" id="GO:0030170">
    <property type="term" value="F:pyridoxal phosphate binding"/>
    <property type="evidence" value="ECO:0007669"/>
    <property type="project" value="UniProtKB-UniRule"/>
</dbReference>
<dbReference type="PANTHER" id="PTHR42684:SF17">
    <property type="entry name" value="ADENOSYLMETHIONINE-8-AMINO-7-OXONONANOATE AMINOTRANSFERASE"/>
    <property type="match status" value="1"/>
</dbReference>
<dbReference type="UniPathway" id="UPA00078">
    <property type="reaction ID" value="UER00160"/>
</dbReference>
<dbReference type="InterPro" id="IPR015422">
    <property type="entry name" value="PyrdxlP-dep_Trfase_small"/>
</dbReference>
<keyword evidence="7 9" id="KW-0663">Pyridoxal phosphate</keyword>
<feature type="site" description="Participates in the substrate recognition with KAPA and in a stacking interaction with the adenine ring of SAM" evidence="9">
    <location>
        <position position="29"/>
    </location>
</feature>
<feature type="binding site" evidence="9">
    <location>
        <begin position="321"/>
        <end position="322"/>
    </location>
    <ligand>
        <name>pyridoxal 5'-phosphate</name>
        <dbReference type="ChEBI" id="CHEBI:597326"/>
    </ligand>
</feature>
<comment type="subunit">
    <text evidence="9">Homodimer.</text>
</comment>
<feature type="binding site" evidence="9">
    <location>
        <position position="320"/>
    </location>
    <ligand>
        <name>substrate</name>
    </ligand>
</feature>
<dbReference type="GO" id="GO:0051537">
    <property type="term" value="F:2 iron, 2 sulfur cluster binding"/>
    <property type="evidence" value="ECO:0007669"/>
    <property type="project" value="UniProtKB-KW"/>
</dbReference>
<evidence type="ECO:0000313" key="11">
    <source>
        <dbReference type="Proteomes" id="UP000251241"/>
    </source>
</evidence>
<reference evidence="10 11" key="1">
    <citation type="submission" date="2018-06" db="EMBL/GenBank/DDBJ databases">
        <authorList>
            <consortium name="Pathogen Informatics"/>
            <person name="Doyle S."/>
        </authorList>
    </citation>
    <scope>NUCLEOTIDE SEQUENCE [LARGE SCALE GENOMIC DNA]</scope>
    <source>
        <strain evidence="10 11">NCTC11343</strain>
    </source>
</reference>
<dbReference type="FunFam" id="3.40.640.10:FF:000041">
    <property type="entry name" value="Adenosylmethionine-8-amino-7-oxononanoate aminotransferase"/>
    <property type="match status" value="1"/>
</dbReference>
<feature type="binding site" evidence="9">
    <location>
        <position position="64"/>
    </location>
    <ligand>
        <name>substrate</name>
    </ligand>
</feature>
<comment type="cofactor">
    <cofactor evidence="1 9">
        <name>pyridoxal 5'-phosphate</name>
        <dbReference type="ChEBI" id="CHEBI:597326"/>
    </cofactor>
</comment>
<keyword evidence="6 9" id="KW-0093">Biotin biosynthesis</keyword>
<dbReference type="EMBL" id="UAUU01000011">
    <property type="protein sequence ID" value="SPZ91840.1"/>
    <property type="molecule type" value="Genomic_DNA"/>
</dbReference>